<protein>
    <recommendedName>
        <fullName evidence="3">Mitochondrial intermembrane space import and assembly protein 40</fullName>
    </recommendedName>
    <alternativeName>
        <fullName evidence="11">Mitochondrial import inner membrane translocase TIM40</fullName>
    </alternativeName>
</protein>
<keyword evidence="4" id="KW-0813">Transport</keyword>
<sequence>MFSRSTIRSFRSLSSQISRRSLSTSTSSASSSTFSRNAAIGITTLAVAGLTITSERRRVLNDDRVRESVLDQGSLKEPIHKREGATKSNNNTDKIKSNTETLSEKAKDVKNQIIEKTQDVKEQIDERFEKVEDETINKIKETKSKVENKTDEASHLIEEKSEEAIQPSQGAFNEETGEINWDCPCLGGMADGPCGEQFKEAFSCFIYSEAEPKGVDCVEKFKHMQDCFREHPEIYGEEIDDDETDLADAPIPADDGVTVEDVKAPFS</sequence>
<keyword evidence="12" id="KW-0175">Coiled coil</keyword>
<evidence type="ECO:0000256" key="4">
    <source>
        <dbReference type="ARBA" id="ARBA00022448"/>
    </source>
</evidence>
<reference evidence="15" key="2">
    <citation type="submission" date="2013-07" db="EMBL/GenBank/DDBJ databases">
        <authorList>
            <consortium name="The Broad Institute Genome Sequencing Platform"/>
            <person name="Cuomo C."/>
            <person name="Litvintseva A."/>
            <person name="Chen Y."/>
            <person name="Heitman J."/>
            <person name="Sun S."/>
            <person name="Springer D."/>
            <person name="Dromer F."/>
            <person name="Young S.K."/>
            <person name="Zeng Q."/>
            <person name="Gargeya S."/>
            <person name="Fitzgerald M."/>
            <person name="Abouelleil A."/>
            <person name="Alvarado L."/>
            <person name="Berlin A.M."/>
            <person name="Chapman S.B."/>
            <person name="Dewar J."/>
            <person name="Goldberg J."/>
            <person name="Griggs A."/>
            <person name="Gujja S."/>
            <person name="Hansen M."/>
            <person name="Howarth C."/>
            <person name="Imamovic A."/>
            <person name="Larimer J."/>
            <person name="McCowan C."/>
            <person name="Murphy C."/>
            <person name="Pearson M."/>
            <person name="Priest M."/>
            <person name="Roberts A."/>
            <person name="Saif S."/>
            <person name="Shea T."/>
            <person name="Sykes S."/>
            <person name="Wortman J."/>
            <person name="Nusbaum C."/>
            <person name="Birren B."/>
        </authorList>
    </citation>
    <scope>NUCLEOTIDE SEQUENCE</scope>
    <source>
        <strain evidence="15">CBS 10737</strain>
    </source>
</reference>
<reference evidence="14" key="1">
    <citation type="submission" date="2013-07" db="EMBL/GenBank/DDBJ databases">
        <title>The Genome Sequence of Cryptococcus pinus CBS10737.</title>
        <authorList>
            <consortium name="The Broad Institute Genome Sequencing Platform"/>
            <person name="Cuomo C."/>
            <person name="Litvintseva A."/>
            <person name="Chen Y."/>
            <person name="Heitman J."/>
            <person name="Sun S."/>
            <person name="Springer D."/>
            <person name="Dromer F."/>
            <person name="Young S.K."/>
            <person name="Zeng Q."/>
            <person name="Gargeya S."/>
            <person name="Fitzgerald M."/>
            <person name="Abouelleil A."/>
            <person name="Alvarado L."/>
            <person name="Berlin A.M."/>
            <person name="Chapman S.B."/>
            <person name="Dewar J."/>
            <person name="Goldberg J."/>
            <person name="Griggs A."/>
            <person name="Gujja S."/>
            <person name="Hansen M."/>
            <person name="Howarth C."/>
            <person name="Imamovic A."/>
            <person name="Larimer J."/>
            <person name="McCowan C."/>
            <person name="Murphy C."/>
            <person name="Pearson M."/>
            <person name="Priest M."/>
            <person name="Roberts A."/>
            <person name="Saif S."/>
            <person name="Shea T."/>
            <person name="Sykes S."/>
            <person name="Wortman J."/>
            <person name="Nusbaum C."/>
            <person name="Birren B."/>
        </authorList>
    </citation>
    <scope>NUCLEOTIDE SEQUENCE [LARGE SCALE GENOMIC DNA]</scope>
    <source>
        <strain evidence="14">CBS 10737</strain>
    </source>
</reference>
<keyword evidence="16" id="KW-1185">Reference proteome</keyword>
<name>A0A1B9I3T2_9TREE</name>
<accession>A0A1B9I3T2</accession>
<dbReference type="EMBL" id="KI894010">
    <property type="protein sequence ID" value="OCF50179.1"/>
    <property type="molecule type" value="Genomic_DNA"/>
</dbReference>
<dbReference type="GO" id="GO:0005758">
    <property type="term" value="C:mitochondrial intermembrane space"/>
    <property type="evidence" value="ECO:0007669"/>
    <property type="project" value="TreeGrafter"/>
</dbReference>
<evidence type="ECO:0000313" key="15">
    <source>
        <dbReference type="EMBL" id="WWC71644.1"/>
    </source>
</evidence>
<keyword evidence="10" id="KW-0676">Redox-active center</keyword>
<evidence type="ECO:0000256" key="9">
    <source>
        <dbReference type="ARBA" id="ARBA00023157"/>
    </source>
</evidence>
<evidence type="ECO:0000256" key="8">
    <source>
        <dbReference type="ARBA" id="ARBA00023128"/>
    </source>
</evidence>
<keyword evidence="8" id="KW-0496">Mitochondrion</keyword>
<dbReference type="AlphaFoldDB" id="A0A1B9I3T2"/>
<dbReference type="PANTHER" id="PTHR21622">
    <property type="entry name" value="COILED-COIL-HELIX-COILED-COIL-HELIX DOMAIN CONTAINING 4"/>
    <property type="match status" value="1"/>
</dbReference>
<proteinExistence type="predicted"/>
<reference evidence="14" key="3">
    <citation type="submission" date="2016-07" db="EMBL/GenBank/DDBJ databases">
        <title>Evolution of pathogenesis and genome organization in the Tremellales.</title>
        <authorList>
            <person name="Cuomo C."/>
            <person name="Litvintseva A."/>
            <person name="Heitman J."/>
            <person name="Chen Y."/>
            <person name="Sun S."/>
            <person name="Springer D."/>
            <person name="Dromer F."/>
            <person name="Young S."/>
            <person name="Zeng Q."/>
            <person name="Chapman S."/>
            <person name="Gujja S."/>
            <person name="Saif S."/>
            <person name="Birren B."/>
        </authorList>
    </citation>
    <scope>NUCLEOTIDE SEQUENCE</scope>
    <source>
        <strain evidence="14">CBS 10737</strain>
    </source>
</reference>
<keyword evidence="9" id="KW-1015">Disulfide bond</keyword>
<keyword evidence="7" id="KW-0811">Translocation</keyword>
<evidence type="ECO:0000256" key="7">
    <source>
        <dbReference type="ARBA" id="ARBA00023010"/>
    </source>
</evidence>
<evidence type="ECO:0000256" key="6">
    <source>
        <dbReference type="ARBA" id="ARBA00023002"/>
    </source>
</evidence>
<evidence type="ECO:0000256" key="11">
    <source>
        <dbReference type="ARBA" id="ARBA00033150"/>
    </source>
</evidence>
<evidence type="ECO:0000256" key="1">
    <source>
        <dbReference type="ARBA" id="ARBA00001973"/>
    </source>
</evidence>
<gene>
    <name evidence="14" type="ORF">I206_03498</name>
    <name evidence="15" type="ORF">I206_105602</name>
</gene>
<dbReference type="STRING" id="1296096.A0A1B9I3T2"/>
<dbReference type="GeneID" id="30171867"/>
<keyword evidence="6" id="KW-0560">Oxidoreductase</keyword>
<dbReference type="GO" id="GO:0045041">
    <property type="term" value="P:protein import into mitochondrial intermembrane space"/>
    <property type="evidence" value="ECO:0007669"/>
    <property type="project" value="InterPro"/>
</dbReference>
<evidence type="ECO:0000313" key="14">
    <source>
        <dbReference type="EMBL" id="OCF50179.1"/>
    </source>
</evidence>
<evidence type="ECO:0000256" key="2">
    <source>
        <dbReference type="ARBA" id="ARBA00004164"/>
    </source>
</evidence>
<dbReference type="Proteomes" id="UP000094020">
    <property type="component" value="Chromosome 7"/>
</dbReference>
<dbReference type="InterPro" id="IPR039289">
    <property type="entry name" value="CHCHD4"/>
</dbReference>
<dbReference type="GO" id="GO:0015035">
    <property type="term" value="F:protein-disulfide reductase activity"/>
    <property type="evidence" value="ECO:0007669"/>
    <property type="project" value="InterPro"/>
</dbReference>
<dbReference type="Gene3D" id="1.10.287.2900">
    <property type="match status" value="1"/>
</dbReference>
<dbReference type="GO" id="GO:0005743">
    <property type="term" value="C:mitochondrial inner membrane"/>
    <property type="evidence" value="ECO:0007669"/>
    <property type="project" value="UniProtKB-SubCell"/>
</dbReference>
<feature type="coiled-coil region" evidence="12">
    <location>
        <begin position="106"/>
        <end position="163"/>
    </location>
</feature>
<feature type="region of interest" description="Disordered" evidence="13">
    <location>
        <begin position="243"/>
        <end position="267"/>
    </location>
</feature>
<dbReference type="Gene3D" id="1.20.120.20">
    <property type="entry name" value="Apolipoprotein"/>
    <property type="match status" value="1"/>
</dbReference>
<comment type="subcellular location">
    <subcellularLocation>
        <location evidence="2">Mitochondrion inner membrane</location>
        <topology evidence="2">Single-pass type II membrane protein</topology>
        <orientation evidence="2">Intermembrane side</orientation>
    </subcellularLocation>
</comment>
<evidence type="ECO:0000256" key="10">
    <source>
        <dbReference type="ARBA" id="ARBA00023284"/>
    </source>
</evidence>
<dbReference type="EMBL" id="CP144525">
    <property type="protein sequence ID" value="WWC71644.1"/>
    <property type="molecule type" value="Genomic_DNA"/>
</dbReference>
<organism evidence="14">
    <name type="scientific">Kwoniella pini CBS 10737</name>
    <dbReference type="NCBI Taxonomy" id="1296096"/>
    <lineage>
        <taxon>Eukaryota</taxon>
        <taxon>Fungi</taxon>
        <taxon>Dikarya</taxon>
        <taxon>Basidiomycota</taxon>
        <taxon>Agaricomycotina</taxon>
        <taxon>Tremellomycetes</taxon>
        <taxon>Tremellales</taxon>
        <taxon>Cryptococcaceae</taxon>
        <taxon>Kwoniella</taxon>
    </lineage>
</organism>
<dbReference type="PANTHER" id="PTHR21622:SF0">
    <property type="entry name" value="COILED-COIL-HELIX-COILED-COIL-HELIX DOMAIN CONTAINING 4"/>
    <property type="match status" value="1"/>
</dbReference>
<evidence type="ECO:0000256" key="13">
    <source>
        <dbReference type="SAM" id="MobiDB-lite"/>
    </source>
</evidence>
<feature type="region of interest" description="Disordered" evidence="13">
    <location>
        <begin position="71"/>
        <end position="95"/>
    </location>
</feature>
<evidence type="ECO:0000256" key="3">
    <source>
        <dbReference type="ARBA" id="ARBA00013714"/>
    </source>
</evidence>
<dbReference type="KEGG" id="kpin:30171867"/>
<dbReference type="PROSITE" id="PS51808">
    <property type="entry name" value="CHCH"/>
    <property type="match status" value="1"/>
</dbReference>
<keyword evidence="5" id="KW-0653">Protein transport</keyword>
<dbReference type="OrthoDB" id="7481291at2759"/>
<dbReference type="RefSeq" id="XP_019011398.1">
    <property type="nucleotide sequence ID" value="XM_019155244.1"/>
</dbReference>
<reference evidence="15" key="4">
    <citation type="submission" date="2024-02" db="EMBL/GenBank/DDBJ databases">
        <title>Comparative genomics of Cryptococcus and Kwoniella reveals pathogenesis evolution and contrasting modes of karyotype evolution via chromosome fusion or intercentromeric recombination.</title>
        <authorList>
            <person name="Coelho M.A."/>
            <person name="David-Palma M."/>
            <person name="Shea T."/>
            <person name="Bowers K."/>
            <person name="McGinley-Smith S."/>
            <person name="Mohammad A.W."/>
            <person name="Gnirke A."/>
            <person name="Yurkov A.M."/>
            <person name="Nowrousian M."/>
            <person name="Sun S."/>
            <person name="Cuomo C.A."/>
            <person name="Heitman J."/>
        </authorList>
    </citation>
    <scope>NUCLEOTIDE SEQUENCE</scope>
    <source>
        <strain evidence="15">CBS 10737</strain>
    </source>
</reference>
<evidence type="ECO:0000256" key="5">
    <source>
        <dbReference type="ARBA" id="ARBA00022927"/>
    </source>
</evidence>
<comment type="cofactor">
    <cofactor evidence="1">
        <name>Cu(2+)</name>
        <dbReference type="ChEBI" id="CHEBI:29036"/>
    </cofactor>
</comment>
<evidence type="ECO:0000313" key="16">
    <source>
        <dbReference type="Proteomes" id="UP000094020"/>
    </source>
</evidence>
<evidence type="ECO:0000256" key="12">
    <source>
        <dbReference type="SAM" id="Coils"/>
    </source>
</evidence>